<gene>
    <name evidence="2" type="ORF">Bhyg_07985</name>
</gene>
<keyword evidence="1" id="KW-0175">Coiled coil</keyword>
<evidence type="ECO:0000313" key="2">
    <source>
        <dbReference type="EMBL" id="KAJ6643029.1"/>
    </source>
</evidence>
<keyword evidence="3" id="KW-1185">Reference proteome</keyword>
<feature type="coiled-coil region" evidence="1">
    <location>
        <begin position="120"/>
        <end position="147"/>
    </location>
</feature>
<sequence length="551" mass="62433">MNKKPDLTNLIECEILNLNKIKAKRQVRLQNFWIGVSERLPAPAVTEQSCGLLNKENSEAVVDIQSIDRSPTISSTYKPPLPAPSQDKIKSDISVLLNDIVVLENRKNSGLINDETLKELKLKKTKVIELQKIIKRKEREMVRHRNRRLQRKRAIEKLSITNPDLKKKLNIRDAIGRPRIESDQPFLLQTIINLALKGSAAHERRRDETIRTVKTLDDLVDKREVQHIYGCCQENKIRLKANDIQHSDSKFAMTTIHHIEGIASILGPNEVTFISQDDKAKIPIGLPAVAKQAPLLMHMEYRVKLPDHDFMIASRHKLTPSVYGFCEIKPNGGGDRSAISFSGPTYAAIRSSKYSSSTAFSHARDIENIYDKSDFIQFTHTASKPKPVFIDIVDGGPDENPRYEKVIQMYIHHFLKCDLDAEIILPHDHFGTHLDDQGRTIDIDLEKTNFSFAGTALAEVWSETIIDGDVTVAEYIDPATSDIDMSSIITKDVNWRDRHVFQSQYLLQIIKCNDSNCCKEMRSSLFKFIPNSGLPAPIQIQQTNSGLNLAD</sequence>
<accession>A0A9Q0N5K0</accession>
<proteinExistence type="predicted"/>
<dbReference type="Proteomes" id="UP001151699">
    <property type="component" value="Chromosome B"/>
</dbReference>
<comment type="caution">
    <text evidence="2">The sequence shown here is derived from an EMBL/GenBank/DDBJ whole genome shotgun (WGS) entry which is preliminary data.</text>
</comment>
<dbReference type="OrthoDB" id="7788869at2759"/>
<dbReference type="EMBL" id="WJQU01000002">
    <property type="protein sequence ID" value="KAJ6643029.1"/>
    <property type="molecule type" value="Genomic_DNA"/>
</dbReference>
<dbReference type="PANTHER" id="PTHR46954:SF1">
    <property type="entry name" value="C2H2-TYPE DOMAIN-CONTAINING PROTEIN"/>
    <property type="match status" value="1"/>
</dbReference>
<evidence type="ECO:0000256" key="1">
    <source>
        <dbReference type="SAM" id="Coils"/>
    </source>
</evidence>
<protein>
    <submittedName>
        <fullName evidence="2">Uncharacterized protein</fullName>
    </submittedName>
</protein>
<dbReference type="PANTHER" id="PTHR46954">
    <property type="entry name" value="C2H2-TYPE DOMAIN-CONTAINING PROTEIN"/>
    <property type="match status" value="1"/>
</dbReference>
<evidence type="ECO:0000313" key="3">
    <source>
        <dbReference type="Proteomes" id="UP001151699"/>
    </source>
</evidence>
<reference evidence="2" key="1">
    <citation type="submission" date="2022-07" db="EMBL/GenBank/DDBJ databases">
        <authorList>
            <person name="Trinca V."/>
            <person name="Uliana J.V.C."/>
            <person name="Torres T.T."/>
            <person name="Ward R.J."/>
            <person name="Monesi N."/>
        </authorList>
    </citation>
    <scope>NUCLEOTIDE SEQUENCE</scope>
    <source>
        <strain evidence="2">HSMRA1968</strain>
        <tissue evidence="2">Whole embryos</tissue>
    </source>
</reference>
<name>A0A9Q0N5K0_9DIPT</name>
<organism evidence="2 3">
    <name type="scientific">Pseudolycoriella hygida</name>
    <dbReference type="NCBI Taxonomy" id="35572"/>
    <lineage>
        <taxon>Eukaryota</taxon>
        <taxon>Metazoa</taxon>
        <taxon>Ecdysozoa</taxon>
        <taxon>Arthropoda</taxon>
        <taxon>Hexapoda</taxon>
        <taxon>Insecta</taxon>
        <taxon>Pterygota</taxon>
        <taxon>Neoptera</taxon>
        <taxon>Endopterygota</taxon>
        <taxon>Diptera</taxon>
        <taxon>Nematocera</taxon>
        <taxon>Sciaroidea</taxon>
        <taxon>Sciaridae</taxon>
        <taxon>Pseudolycoriella</taxon>
    </lineage>
</organism>
<dbReference type="AlphaFoldDB" id="A0A9Q0N5K0"/>
<feature type="non-terminal residue" evidence="2">
    <location>
        <position position="551"/>
    </location>
</feature>